<evidence type="ECO:0000313" key="3">
    <source>
        <dbReference type="EMBL" id="BAG27753.1"/>
    </source>
</evidence>
<dbReference type="KEGG" id="lfe:LAF_1417"/>
<organism evidence="3 4">
    <name type="scientific">Limosilactobacillus fermentum (strain NBRC 3956 / LMG 18251)</name>
    <name type="common">Lactobacillus fermentum</name>
    <dbReference type="NCBI Taxonomy" id="334390"/>
    <lineage>
        <taxon>Bacteria</taxon>
        <taxon>Bacillati</taxon>
        <taxon>Bacillota</taxon>
        <taxon>Bacilli</taxon>
        <taxon>Lactobacillales</taxon>
        <taxon>Lactobacillaceae</taxon>
        <taxon>Limosilactobacillus</taxon>
    </lineage>
</organism>
<keyword evidence="4" id="KW-1185">Reference proteome</keyword>
<evidence type="ECO:0000259" key="2">
    <source>
        <dbReference type="Pfam" id="PF13439"/>
    </source>
</evidence>
<dbReference type="RefSeq" id="WP_012391544.1">
    <property type="nucleotide sequence ID" value="NC_010610.1"/>
</dbReference>
<feature type="domain" description="Glycosyl transferase family 1" evidence="1">
    <location>
        <begin position="181"/>
        <end position="321"/>
    </location>
</feature>
<name>A0ABF7R464_LIMF3</name>
<gene>
    <name evidence="3" type="ordered locus">LAF_1417</name>
</gene>
<dbReference type="Proteomes" id="UP000001697">
    <property type="component" value="Chromosome"/>
</dbReference>
<dbReference type="AlphaFoldDB" id="A0ABF7R464"/>
<dbReference type="Gene3D" id="3.40.50.2000">
    <property type="entry name" value="Glycogen Phosphorylase B"/>
    <property type="match status" value="2"/>
</dbReference>
<sequence>MKNGILFIPHLVGHGGTETVIHNLFTALQDNTQLNLTVYSIGGTDDASWTSGVKFKSNFISRYRPFRTLYYMTILPFKIKQIIREEHPDVVISTNPVMWYLAKKAITSLKLRVPVFSWYHYSLKQKPISKVFLRSADYYLAISSGIKRQLMQQGIKEEQISLIFNPIISDHHPISRSSSVPHFIYLGRVDLDGQKNVRELMDSLSLLTGEWVLDIYGDTSDASSVIDYAKSLKISDRIHWMGFVKDPWKNIKCASALILTSKYEGLPMVLCEAISHGVPCISANVETGPEDIINSSNGWLYTPGQPKELSTILQKIIDNPDVLPATNTIISSSSKFSISNYRHQFLSAVVPCQ</sequence>
<evidence type="ECO:0000259" key="1">
    <source>
        <dbReference type="Pfam" id="PF00534"/>
    </source>
</evidence>
<protein>
    <submittedName>
        <fullName evidence="3">UDP-D-galactose:(Glucosyl)lipopolysaccharide-1, 6-D-galactosyltransferase</fullName>
    </submittedName>
</protein>
<dbReference type="CDD" id="cd03811">
    <property type="entry name" value="GT4_GT28_WabH-like"/>
    <property type="match status" value="1"/>
</dbReference>
<accession>A0ABF7R464</accession>
<reference evidence="3 4" key="1">
    <citation type="journal article" date="2008" name="DNA Res.">
        <title>Comparative genome analysis of Lactobacillus reuteri and Lactobacillus fermentum reveal a genomic island for reuterin and cobalamin production.</title>
        <authorList>
            <person name="Morita H."/>
            <person name="Toh H."/>
            <person name="Fukuda S."/>
            <person name="Horikawa H."/>
            <person name="Oshima K."/>
            <person name="Suzuki T."/>
            <person name="Murakami M."/>
            <person name="Hisamatsu S."/>
            <person name="Kato Y."/>
            <person name="Takizawa T."/>
            <person name="Fukuoka H."/>
            <person name="Yoshimura T."/>
            <person name="Itoh K."/>
            <person name="O'Sullivan D.J."/>
            <person name="McKay L.L."/>
            <person name="Ohno H."/>
            <person name="Kikuchi J."/>
            <person name="Masaoka T."/>
            <person name="Hattori M."/>
        </authorList>
    </citation>
    <scope>NUCLEOTIDE SEQUENCE [LARGE SCALE GENOMIC DNA]</scope>
    <source>
        <strain evidence="4">NBRC 3956 / LMG 18251</strain>
    </source>
</reference>
<dbReference type="SUPFAM" id="SSF53756">
    <property type="entry name" value="UDP-Glycosyltransferase/glycogen phosphorylase"/>
    <property type="match status" value="1"/>
</dbReference>
<feature type="domain" description="Glycosyltransferase subfamily 4-like N-terminal" evidence="2">
    <location>
        <begin position="15"/>
        <end position="167"/>
    </location>
</feature>
<dbReference type="PANTHER" id="PTHR12526:SF630">
    <property type="entry name" value="GLYCOSYLTRANSFERASE"/>
    <property type="match status" value="1"/>
</dbReference>
<dbReference type="Pfam" id="PF00534">
    <property type="entry name" value="Glycos_transf_1"/>
    <property type="match status" value="1"/>
</dbReference>
<dbReference type="EMBL" id="AP008937">
    <property type="protein sequence ID" value="BAG27753.1"/>
    <property type="molecule type" value="Genomic_DNA"/>
</dbReference>
<proteinExistence type="predicted"/>
<dbReference type="Pfam" id="PF13439">
    <property type="entry name" value="Glyco_transf_4"/>
    <property type="match status" value="1"/>
</dbReference>
<dbReference type="InterPro" id="IPR028098">
    <property type="entry name" value="Glyco_trans_4-like_N"/>
</dbReference>
<dbReference type="InterPro" id="IPR001296">
    <property type="entry name" value="Glyco_trans_1"/>
</dbReference>
<dbReference type="PANTHER" id="PTHR12526">
    <property type="entry name" value="GLYCOSYLTRANSFERASE"/>
    <property type="match status" value="1"/>
</dbReference>
<evidence type="ECO:0000313" key="4">
    <source>
        <dbReference type="Proteomes" id="UP000001697"/>
    </source>
</evidence>